<feature type="region of interest" description="Disordered" evidence="1">
    <location>
        <begin position="33"/>
        <end position="55"/>
    </location>
</feature>
<dbReference type="EMBL" id="JPRF03000043">
    <property type="protein sequence ID" value="OEV34691.1"/>
    <property type="molecule type" value="Genomic_DNA"/>
</dbReference>
<gene>
    <name evidence="2" type="ORF">HS99_0009385</name>
</gene>
<evidence type="ECO:0000256" key="1">
    <source>
        <dbReference type="SAM" id="MobiDB-lite"/>
    </source>
</evidence>
<protein>
    <submittedName>
        <fullName evidence="2">Uncharacterized protein</fullName>
    </submittedName>
</protein>
<evidence type="ECO:0000313" key="2">
    <source>
        <dbReference type="EMBL" id="OEV34691.1"/>
    </source>
</evidence>
<accession>A0A1E7N1Y9</accession>
<proteinExistence type="predicted"/>
<dbReference type="Proteomes" id="UP000037395">
    <property type="component" value="Unassembled WGS sequence"/>
</dbReference>
<keyword evidence="3" id="KW-1185">Reference proteome</keyword>
<organism evidence="2 3">
    <name type="scientific">Kitasatospora aureofaciens</name>
    <name type="common">Streptomyces aureofaciens</name>
    <dbReference type="NCBI Taxonomy" id="1894"/>
    <lineage>
        <taxon>Bacteria</taxon>
        <taxon>Bacillati</taxon>
        <taxon>Actinomycetota</taxon>
        <taxon>Actinomycetes</taxon>
        <taxon>Kitasatosporales</taxon>
        <taxon>Streptomycetaceae</taxon>
        <taxon>Kitasatospora</taxon>
    </lineage>
</organism>
<dbReference type="AlphaFoldDB" id="A0A1E7N1Y9"/>
<sequence length="67" mass="6574">MVTVTCTVPEPAGAVAVICVSETTVNDGAATAPNRTAVAPENPEPVSVTTDPAAPDAGLIESITGIL</sequence>
<evidence type="ECO:0000313" key="3">
    <source>
        <dbReference type="Proteomes" id="UP000037395"/>
    </source>
</evidence>
<comment type="caution">
    <text evidence="2">The sequence shown here is derived from an EMBL/GenBank/DDBJ whole genome shotgun (WGS) entry which is preliminary data.</text>
</comment>
<reference evidence="2" key="1">
    <citation type="submission" date="2016-08" db="EMBL/GenBank/DDBJ databases">
        <title>Sequencing, Assembly and Comparative Genomics of S. aureofaciens ATCC 10762.</title>
        <authorList>
            <person name="Gradnigo J.S."/>
            <person name="Johnson N."/>
            <person name="Somerville G.A."/>
        </authorList>
    </citation>
    <scope>NUCLEOTIDE SEQUENCE [LARGE SCALE GENOMIC DNA]</scope>
    <source>
        <strain evidence="2">ATCC 10762</strain>
    </source>
</reference>
<name>A0A1E7N1Y9_KITAU</name>